<dbReference type="InterPro" id="IPR026021">
    <property type="entry name" value="YdjA-like"/>
</dbReference>
<comment type="similarity">
    <text evidence="2 8">Belongs to the nitroreductase family.</text>
</comment>
<dbReference type="CDD" id="cd02135">
    <property type="entry name" value="YdjA-like"/>
    <property type="match status" value="1"/>
</dbReference>
<gene>
    <name evidence="10" type="ORF">GCM10010967_40130</name>
</gene>
<dbReference type="SUPFAM" id="SSF55469">
    <property type="entry name" value="FMN-dependent nitroreductase-like"/>
    <property type="match status" value="1"/>
</dbReference>
<comment type="cofactor">
    <cofactor evidence="1 8">
        <name>FMN</name>
        <dbReference type="ChEBI" id="CHEBI:58210"/>
    </cofactor>
</comment>
<dbReference type="Gene3D" id="3.40.109.10">
    <property type="entry name" value="NADH Oxidase"/>
    <property type="match status" value="1"/>
</dbReference>
<sequence>MRNFFEMEQTVDVINHIIRTRRSIFPPSYIEKEIPQEIIENILENANYAPTHKRTEPWRFMVFRGEEKLQHLANFFMERYRNNTPAESFSQARYEAAGEKILKSAVVIAINAELHPNDLPEWEETAAVACAVQNMWLTATAYGIGSYWSSPAVLKELAEYLGLPESQKCLGLYYLGYHNAPEMPARRNSTIQEKITWA</sequence>
<organism evidence="10 11">
    <name type="scientific">Dyadobacter beijingensis</name>
    <dbReference type="NCBI Taxonomy" id="365489"/>
    <lineage>
        <taxon>Bacteria</taxon>
        <taxon>Pseudomonadati</taxon>
        <taxon>Bacteroidota</taxon>
        <taxon>Cytophagia</taxon>
        <taxon>Cytophagales</taxon>
        <taxon>Spirosomataceae</taxon>
        <taxon>Dyadobacter</taxon>
    </lineage>
</organism>
<evidence type="ECO:0000313" key="11">
    <source>
        <dbReference type="Proteomes" id="UP000632339"/>
    </source>
</evidence>
<evidence type="ECO:0000256" key="7">
    <source>
        <dbReference type="ARBA" id="ARBA00023027"/>
    </source>
</evidence>
<evidence type="ECO:0000313" key="10">
    <source>
        <dbReference type="EMBL" id="GGN01666.1"/>
    </source>
</evidence>
<protein>
    <recommendedName>
        <fullName evidence="8">Putative NAD(P)H nitroreductase</fullName>
        <ecNumber evidence="8">1.-.-.-</ecNumber>
    </recommendedName>
</protein>
<dbReference type="EC" id="1.-.-.-" evidence="8"/>
<evidence type="ECO:0000256" key="2">
    <source>
        <dbReference type="ARBA" id="ARBA00007118"/>
    </source>
</evidence>
<evidence type="ECO:0000256" key="3">
    <source>
        <dbReference type="ARBA" id="ARBA00022630"/>
    </source>
</evidence>
<proteinExistence type="inferred from homology"/>
<dbReference type="InterPro" id="IPR052530">
    <property type="entry name" value="NAD(P)H_nitroreductase"/>
</dbReference>
<evidence type="ECO:0000256" key="6">
    <source>
        <dbReference type="ARBA" id="ARBA00023002"/>
    </source>
</evidence>
<keyword evidence="6 8" id="KW-0560">Oxidoreductase</keyword>
<dbReference type="InterPro" id="IPR029479">
    <property type="entry name" value="Nitroreductase"/>
</dbReference>
<dbReference type="PANTHER" id="PTHR43821:SF1">
    <property type="entry name" value="NAD(P)H NITROREDUCTASE YDJA-RELATED"/>
    <property type="match status" value="1"/>
</dbReference>
<evidence type="ECO:0000256" key="8">
    <source>
        <dbReference type="PIRNR" id="PIRNR000232"/>
    </source>
</evidence>
<evidence type="ECO:0000259" key="9">
    <source>
        <dbReference type="Pfam" id="PF00881"/>
    </source>
</evidence>
<dbReference type="Proteomes" id="UP000632339">
    <property type="component" value="Unassembled WGS sequence"/>
</dbReference>
<comment type="caution">
    <text evidence="10">The sequence shown here is derived from an EMBL/GenBank/DDBJ whole genome shotgun (WGS) entry which is preliminary data.</text>
</comment>
<keyword evidence="3 8" id="KW-0285">Flavoprotein</keyword>
<dbReference type="Pfam" id="PF00881">
    <property type="entry name" value="Nitroreductase"/>
    <property type="match status" value="1"/>
</dbReference>
<feature type="domain" description="Nitroreductase" evidence="9">
    <location>
        <begin position="18"/>
        <end position="177"/>
    </location>
</feature>
<evidence type="ECO:0000256" key="1">
    <source>
        <dbReference type="ARBA" id="ARBA00001917"/>
    </source>
</evidence>
<dbReference type="PANTHER" id="PTHR43821">
    <property type="entry name" value="NAD(P)H NITROREDUCTASE YDJA-RELATED"/>
    <property type="match status" value="1"/>
</dbReference>
<name>A0ABQ2I7A3_9BACT</name>
<evidence type="ECO:0000256" key="4">
    <source>
        <dbReference type="ARBA" id="ARBA00022643"/>
    </source>
</evidence>
<accession>A0ABQ2I7A3</accession>
<keyword evidence="5 8" id="KW-0521">NADP</keyword>
<evidence type="ECO:0000256" key="5">
    <source>
        <dbReference type="ARBA" id="ARBA00022857"/>
    </source>
</evidence>
<dbReference type="PIRSF" id="PIRSF000232">
    <property type="entry name" value="YdjA"/>
    <property type="match status" value="1"/>
</dbReference>
<dbReference type="InterPro" id="IPR000415">
    <property type="entry name" value="Nitroreductase-like"/>
</dbReference>
<keyword evidence="11" id="KW-1185">Reference proteome</keyword>
<reference evidence="11" key="1">
    <citation type="journal article" date="2019" name="Int. J. Syst. Evol. Microbiol.">
        <title>The Global Catalogue of Microorganisms (GCM) 10K type strain sequencing project: providing services to taxonomists for standard genome sequencing and annotation.</title>
        <authorList>
            <consortium name="The Broad Institute Genomics Platform"/>
            <consortium name="The Broad Institute Genome Sequencing Center for Infectious Disease"/>
            <person name="Wu L."/>
            <person name="Ma J."/>
        </authorList>
    </citation>
    <scope>NUCLEOTIDE SEQUENCE [LARGE SCALE GENOMIC DNA]</scope>
    <source>
        <strain evidence="11">CGMCC 1.6375</strain>
    </source>
</reference>
<keyword evidence="7 8" id="KW-0520">NAD</keyword>
<dbReference type="EMBL" id="BMLI01000002">
    <property type="protein sequence ID" value="GGN01666.1"/>
    <property type="molecule type" value="Genomic_DNA"/>
</dbReference>
<keyword evidence="4 8" id="KW-0288">FMN</keyword>